<dbReference type="RefSeq" id="WP_187570257.1">
    <property type="nucleotide sequence ID" value="NZ_CP060711.1"/>
</dbReference>
<dbReference type="GO" id="GO:0005829">
    <property type="term" value="C:cytosol"/>
    <property type="evidence" value="ECO:0007669"/>
    <property type="project" value="TreeGrafter"/>
</dbReference>
<dbReference type="AlphaFoldDB" id="A0A7G9QT17"/>
<gene>
    <name evidence="9" type="primary">alr</name>
    <name evidence="9" type="ORF">H9L17_15235</name>
</gene>
<dbReference type="PRINTS" id="PR00992">
    <property type="entry name" value="ALARACEMASE"/>
</dbReference>
<name>A0A7G9QT17_9GAMM</name>
<evidence type="ECO:0000256" key="1">
    <source>
        <dbReference type="ARBA" id="ARBA00000316"/>
    </source>
</evidence>
<dbReference type="Pfam" id="PF01168">
    <property type="entry name" value="Ala_racemase_N"/>
    <property type="match status" value="1"/>
</dbReference>
<evidence type="ECO:0000256" key="5">
    <source>
        <dbReference type="HAMAP-Rule" id="MF_01201"/>
    </source>
</evidence>
<dbReference type="HAMAP" id="MF_01201">
    <property type="entry name" value="Ala_racemase"/>
    <property type="match status" value="1"/>
</dbReference>
<evidence type="ECO:0000313" key="10">
    <source>
        <dbReference type="Proteomes" id="UP000515977"/>
    </source>
</evidence>
<evidence type="ECO:0000259" key="8">
    <source>
        <dbReference type="SMART" id="SM01005"/>
    </source>
</evidence>
<proteinExistence type="inferred from homology"/>
<comment type="catalytic activity">
    <reaction evidence="1 5">
        <text>L-alanine = D-alanine</text>
        <dbReference type="Rhea" id="RHEA:20249"/>
        <dbReference type="ChEBI" id="CHEBI:57416"/>
        <dbReference type="ChEBI" id="CHEBI:57972"/>
        <dbReference type="EC" id="5.1.1.1"/>
    </reaction>
</comment>
<evidence type="ECO:0000256" key="6">
    <source>
        <dbReference type="PIRSR" id="PIRSR600821-50"/>
    </source>
</evidence>
<dbReference type="SMART" id="SM01005">
    <property type="entry name" value="Ala_racemase_C"/>
    <property type="match status" value="1"/>
</dbReference>
<feature type="active site" description="Proton acceptor; specific for L-alanine" evidence="5">
    <location>
        <position position="266"/>
    </location>
</feature>
<feature type="modified residue" description="N6-(pyridoxal phosphate)lysine" evidence="5 6">
    <location>
        <position position="39"/>
    </location>
</feature>
<dbReference type="GO" id="GO:0030170">
    <property type="term" value="F:pyridoxal phosphate binding"/>
    <property type="evidence" value="ECO:0007669"/>
    <property type="project" value="UniProtKB-UniRule"/>
</dbReference>
<dbReference type="PANTHER" id="PTHR30511:SF0">
    <property type="entry name" value="ALANINE RACEMASE, CATABOLIC-RELATED"/>
    <property type="match status" value="1"/>
</dbReference>
<dbReference type="NCBIfam" id="TIGR00492">
    <property type="entry name" value="alr"/>
    <property type="match status" value="1"/>
</dbReference>
<dbReference type="InterPro" id="IPR000821">
    <property type="entry name" value="Ala_racemase"/>
</dbReference>
<feature type="domain" description="Alanine racemase C-terminal" evidence="8">
    <location>
        <begin position="245"/>
        <end position="373"/>
    </location>
</feature>
<keyword evidence="3 5" id="KW-0663">Pyridoxal phosphate</keyword>
<accession>A0A7G9QT17</accession>
<comment type="similarity">
    <text evidence="5">Belongs to the alanine racemase family.</text>
</comment>
<feature type="binding site" evidence="5 7">
    <location>
        <position position="137"/>
    </location>
    <ligand>
        <name>substrate</name>
    </ligand>
</feature>
<sequence>MSDLMSQRPTRIVVDLDVLGGNLRAIRAHVGVPVMAIVKANAYGHGLVPVAHHLQAQGVEQLGVAFVEEGMALRRAGITVPILVLGGILGRQVAQLIQHDLEITVSSLDKLRKVEAAAERLGRKAVIHLKIDTGMERIGVHSYSCAPMIEAAVASQWCEIKGVYSHLACADDPASKMTAQQLERFLDACAHFERIGAPMPIRHLANSGGVLHYPETWLDMVRPGIMLYGVLPDPAAHRTVDVKPALSLISQVVYFKTVPAGHPVGYGATWAPERDTHIVTVPIGYGDGYPRALSNCGEVLIRGRRRPIVGRLCMDQFMVDLGPDGSAYVEDDVVLIGTQDGETISVEDVARRAGTIGYEILTRLNERVPREYRSR</sequence>
<dbReference type="SUPFAM" id="SSF50621">
    <property type="entry name" value="Alanine racemase C-terminal domain-like"/>
    <property type="match status" value="1"/>
</dbReference>
<feature type="active site" description="Proton acceptor; specific for D-alanine" evidence="5">
    <location>
        <position position="39"/>
    </location>
</feature>
<protein>
    <recommendedName>
        <fullName evidence="5">Alanine racemase</fullName>
        <ecNumber evidence="5">5.1.1.1</ecNumber>
    </recommendedName>
</protein>
<comment type="pathway">
    <text evidence="5">Amino-acid biosynthesis; D-alanine biosynthesis; D-alanine from L-alanine: step 1/1.</text>
</comment>
<dbReference type="Proteomes" id="UP000515977">
    <property type="component" value="Chromosome"/>
</dbReference>
<dbReference type="CDD" id="cd00430">
    <property type="entry name" value="PLPDE_III_AR"/>
    <property type="match status" value="1"/>
</dbReference>
<dbReference type="Gene3D" id="3.20.20.10">
    <property type="entry name" value="Alanine racemase"/>
    <property type="match status" value="1"/>
</dbReference>
<evidence type="ECO:0000256" key="7">
    <source>
        <dbReference type="PIRSR" id="PIRSR600821-52"/>
    </source>
</evidence>
<dbReference type="GO" id="GO:0009252">
    <property type="term" value="P:peptidoglycan biosynthetic process"/>
    <property type="evidence" value="ECO:0007669"/>
    <property type="project" value="TreeGrafter"/>
</dbReference>
<dbReference type="SUPFAM" id="SSF51419">
    <property type="entry name" value="PLP-binding barrel"/>
    <property type="match status" value="1"/>
</dbReference>
<dbReference type="Pfam" id="PF00842">
    <property type="entry name" value="Ala_racemase_C"/>
    <property type="match status" value="1"/>
</dbReference>
<dbReference type="UniPathway" id="UPA00042">
    <property type="reaction ID" value="UER00497"/>
</dbReference>
<dbReference type="InterPro" id="IPR020622">
    <property type="entry name" value="Ala_racemase_pyridoxalP-BS"/>
</dbReference>
<organism evidence="9 10">
    <name type="scientific">Thermomonas brevis</name>
    <dbReference type="NCBI Taxonomy" id="215691"/>
    <lineage>
        <taxon>Bacteria</taxon>
        <taxon>Pseudomonadati</taxon>
        <taxon>Pseudomonadota</taxon>
        <taxon>Gammaproteobacteria</taxon>
        <taxon>Lysobacterales</taxon>
        <taxon>Lysobacteraceae</taxon>
        <taxon>Thermomonas</taxon>
    </lineage>
</organism>
<dbReference type="InterPro" id="IPR029066">
    <property type="entry name" value="PLP-binding_barrel"/>
</dbReference>
<dbReference type="FunFam" id="3.20.20.10:FF:000002">
    <property type="entry name" value="Alanine racemase"/>
    <property type="match status" value="1"/>
</dbReference>
<dbReference type="InterPro" id="IPR001608">
    <property type="entry name" value="Ala_racemase_N"/>
</dbReference>
<dbReference type="InterPro" id="IPR009006">
    <property type="entry name" value="Ala_racemase/Decarboxylase_C"/>
</dbReference>
<comment type="function">
    <text evidence="5">Catalyzes the interconversion of L-alanine and D-alanine. May also act on other amino acids.</text>
</comment>
<evidence type="ECO:0000256" key="4">
    <source>
        <dbReference type="ARBA" id="ARBA00023235"/>
    </source>
</evidence>
<dbReference type="Gene3D" id="2.40.37.10">
    <property type="entry name" value="Lyase, Ornithine Decarboxylase, Chain A, domain 1"/>
    <property type="match status" value="1"/>
</dbReference>
<keyword evidence="4 5" id="KW-0413">Isomerase</keyword>
<dbReference type="InterPro" id="IPR011079">
    <property type="entry name" value="Ala_racemase_C"/>
</dbReference>
<dbReference type="PANTHER" id="PTHR30511">
    <property type="entry name" value="ALANINE RACEMASE"/>
    <property type="match status" value="1"/>
</dbReference>
<dbReference type="EMBL" id="CP060711">
    <property type="protein sequence ID" value="QNN46492.1"/>
    <property type="molecule type" value="Genomic_DNA"/>
</dbReference>
<evidence type="ECO:0000256" key="3">
    <source>
        <dbReference type="ARBA" id="ARBA00022898"/>
    </source>
</evidence>
<dbReference type="PROSITE" id="PS00395">
    <property type="entry name" value="ALANINE_RACEMASE"/>
    <property type="match status" value="1"/>
</dbReference>
<comment type="cofactor">
    <cofactor evidence="2 5 6">
        <name>pyridoxal 5'-phosphate</name>
        <dbReference type="ChEBI" id="CHEBI:597326"/>
    </cofactor>
</comment>
<dbReference type="EC" id="5.1.1.1" evidence="5"/>
<feature type="binding site" evidence="5 7">
    <location>
        <position position="314"/>
    </location>
    <ligand>
        <name>substrate</name>
    </ligand>
</feature>
<reference evidence="9 10" key="1">
    <citation type="submission" date="2020-08" db="EMBL/GenBank/DDBJ databases">
        <title>Genome sequence of Thermomonas brevis KACC 16975T.</title>
        <authorList>
            <person name="Hyun D.-W."/>
            <person name="Bae J.-W."/>
        </authorList>
    </citation>
    <scope>NUCLEOTIDE SEQUENCE [LARGE SCALE GENOMIC DNA]</scope>
    <source>
        <strain evidence="9 10">KACC 16975</strain>
    </source>
</reference>
<dbReference type="GO" id="GO:0008784">
    <property type="term" value="F:alanine racemase activity"/>
    <property type="evidence" value="ECO:0007669"/>
    <property type="project" value="UniProtKB-UniRule"/>
</dbReference>
<evidence type="ECO:0000256" key="2">
    <source>
        <dbReference type="ARBA" id="ARBA00001933"/>
    </source>
</evidence>
<dbReference type="GO" id="GO:0030632">
    <property type="term" value="P:D-alanine biosynthetic process"/>
    <property type="evidence" value="ECO:0007669"/>
    <property type="project" value="UniProtKB-UniRule"/>
</dbReference>
<evidence type="ECO:0000313" key="9">
    <source>
        <dbReference type="EMBL" id="QNN46492.1"/>
    </source>
</evidence>
<keyword evidence="10" id="KW-1185">Reference proteome</keyword>
<dbReference type="KEGG" id="tbv:H9L17_15235"/>